<dbReference type="InterPro" id="IPR002716">
    <property type="entry name" value="PIN_dom"/>
</dbReference>
<reference evidence="2" key="1">
    <citation type="journal article" date="2014" name="Front. Microbiol.">
        <title>High frequency of phylogenetically diverse reductive dehalogenase-homologous genes in deep subseafloor sedimentary metagenomes.</title>
        <authorList>
            <person name="Kawai M."/>
            <person name="Futagami T."/>
            <person name="Toyoda A."/>
            <person name="Takaki Y."/>
            <person name="Nishi S."/>
            <person name="Hori S."/>
            <person name="Arai W."/>
            <person name="Tsubouchi T."/>
            <person name="Morono Y."/>
            <person name="Uchiyama I."/>
            <person name="Ito T."/>
            <person name="Fujiyama A."/>
            <person name="Inagaki F."/>
            <person name="Takami H."/>
        </authorList>
    </citation>
    <scope>NUCLEOTIDE SEQUENCE</scope>
    <source>
        <strain evidence="2">Expedition CK06-06</strain>
    </source>
</reference>
<dbReference type="Pfam" id="PF13470">
    <property type="entry name" value="PIN_3"/>
    <property type="match status" value="1"/>
</dbReference>
<dbReference type="InterPro" id="IPR029060">
    <property type="entry name" value="PIN-like_dom_sf"/>
</dbReference>
<feature type="domain" description="PIN" evidence="1">
    <location>
        <begin position="8"/>
        <end position="119"/>
    </location>
</feature>
<dbReference type="Gene3D" id="3.40.50.1010">
    <property type="entry name" value="5'-nuclease"/>
    <property type="match status" value="1"/>
</dbReference>
<dbReference type="SMART" id="SM00670">
    <property type="entry name" value="PINc"/>
    <property type="match status" value="1"/>
</dbReference>
<dbReference type="InterPro" id="IPR002850">
    <property type="entry name" value="PIN_toxin-like"/>
</dbReference>
<evidence type="ECO:0000313" key="2">
    <source>
        <dbReference type="EMBL" id="GAI65254.1"/>
    </source>
</evidence>
<organism evidence="2">
    <name type="scientific">marine sediment metagenome</name>
    <dbReference type="NCBI Taxonomy" id="412755"/>
    <lineage>
        <taxon>unclassified sequences</taxon>
        <taxon>metagenomes</taxon>
        <taxon>ecological metagenomes</taxon>
    </lineage>
</organism>
<sequence length="149" mass="17145">MPIENKKPKVVIDTNVFISGLNFTGKPHEILELFINNEIEVFISSFILHEIEKILRKKFEWDKEQVERVLNRIKGKALQVKPKVKISVVKGKEDDNRILECAVEAGAQYIISGDKRHLLPLKEYQGIKILSPSDFLEVMPFSNHTSIFS</sequence>
<accession>X1SBU8</accession>
<proteinExistence type="predicted"/>
<dbReference type="NCBIfam" id="TIGR00305">
    <property type="entry name" value="putative toxin-antitoxin system toxin component, PIN family"/>
    <property type="match status" value="1"/>
</dbReference>
<dbReference type="AlphaFoldDB" id="X1SBU8"/>
<dbReference type="PANTHER" id="PTHR34610">
    <property type="entry name" value="SSL7007 PROTEIN"/>
    <property type="match status" value="1"/>
</dbReference>
<name>X1SBU8_9ZZZZ</name>
<comment type="caution">
    <text evidence="2">The sequence shown here is derived from an EMBL/GenBank/DDBJ whole genome shotgun (WGS) entry which is preliminary data.</text>
</comment>
<protein>
    <recommendedName>
        <fullName evidence="1">PIN domain-containing protein</fullName>
    </recommendedName>
</protein>
<dbReference type="EMBL" id="BARW01003264">
    <property type="protein sequence ID" value="GAI65254.1"/>
    <property type="molecule type" value="Genomic_DNA"/>
</dbReference>
<evidence type="ECO:0000259" key="1">
    <source>
        <dbReference type="SMART" id="SM00670"/>
    </source>
</evidence>
<gene>
    <name evidence="2" type="ORF">S12H4_08448</name>
</gene>
<dbReference type="PANTHER" id="PTHR34610:SF3">
    <property type="entry name" value="SSL7007 PROTEIN"/>
    <property type="match status" value="1"/>
</dbReference>
<dbReference type="SUPFAM" id="SSF88723">
    <property type="entry name" value="PIN domain-like"/>
    <property type="match status" value="1"/>
</dbReference>